<protein>
    <submittedName>
        <fullName evidence="2">Uncharacterized protein</fullName>
    </submittedName>
</protein>
<feature type="transmembrane region" description="Helical" evidence="1">
    <location>
        <begin position="7"/>
        <end position="36"/>
    </location>
</feature>
<organism evidence="2 3">
    <name type="scientific">Domibacillus aminovorans</name>
    <dbReference type="NCBI Taxonomy" id="29332"/>
    <lineage>
        <taxon>Bacteria</taxon>
        <taxon>Bacillati</taxon>
        <taxon>Bacillota</taxon>
        <taxon>Bacilli</taxon>
        <taxon>Bacillales</taxon>
        <taxon>Bacillaceae</taxon>
        <taxon>Domibacillus</taxon>
    </lineage>
</organism>
<comment type="caution">
    <text evidence="2">The sequence shown here is derived from an EMBL/GenBank/DDBJ whole genome shotgun (WGS) entry which is preliminary data.</text>
</comment>
<accession>A0A177KLX9</accession>
<reference evidence="2 3" key="1">
    <citation type="submission" date="2016-01" db="EMBL/GenBank/DDBJ databases">
        <title>Investigation of taxonomic status of Bacillus aminovorans.</title>
        <authorList>
            <person name="Verma A."/>
            <person name="Pal Y."/>
            <person name="Krishnamurthi S."/>
        </authorList>
    </citation>
    <scope>NUCLEOTIDE SEQUENCE [LARGE SCALE GENOMIC DNA]</scope>
    <source>
        <strain evidence="2 3">DSM 4337</strain>
    </source>
</reference>
<feature type="transmembrane region" description="Helical" evidence="1">
    <location>
        <begin position="56"/>
        <end position="78"/>
    </location>
</feature>
<dbReference type="AlphaFoldDB" id="A0A177KLX9"/>
<name>A0A177KLX9_9BACI</name>
<dbReference type="Proteomes" id="UP000077271">
    <property type="component" value="Unassembled WGS sequence"/>
</dbReference>
<sequence length="79" mass="8850">MHTKKEAVIVGTMFSVVSITFCLVVITALSISQLIYMSKVGLLLLRTKIPVSFKDLLITFLIRTIISLPIIEGLAYIYF</sequence>
<gene>
    <name evidence="2" type="ORF">AWH48_07200</name>
</gene>
<keyword evidence="1" id="KW-0472">Membrane</keyword>
<evidence type="ECO:0000256" key="1">
    <source>
        <dbReference type="SAM" id="Phobius"/>
    </source>
</evidence>
<evidence type="ECO:0000313" key="2">
    <source>
        <dbReference type="EMBL" id="OAH54382.1"/>
    </source>
</evidence>
<dbReference type="OrthoDB" id="1633380at2"/>
<keyword evidence="1" id="KW-1133">Transmembrane helix</keyword>
<keyword evidence="1" id="KW-0812">Transmembrane</keyword>
<evidence type="ECO:0000313" key="3">
    <source>
        <dbReference type="Proteomes" id="UP000077271"/>
    </source>
</evidence>
<dbReference type="EMBL" id="LQWZ01000033">
    <property type="protein sequence ID" value="OAH54382.1"/>
    <property type="molecule type" value="Genomic_DNA"/>
</dbReference>
<proteinExistence type="predicted"/>